<dbReference type="Gene3D" id="1.10.3860.10">
    <property type="entry name" value="Sodium:dicarboxylate symporter"/>
    <property type="match status" value="1"/>
</dbReference>
<dbReference type="PANTHER" id="PTHR42865:SF7">
    <property type="entry name" value="PROTON_GLUTAMATE-ASPARTATE SYMPORTER"/>
    <property type="match status" value="1"/>
</dbReference>
<feature type="transmembrane region" description="Helical" evidence="7">
    <location>
        <begin position="250"/>
        <end position="267"/>
    </location>
</feature>
<evidence type="ECO:0000256" key="4">
    <source>
        <dbReference type="ARBA" id="ARBA00022692"/>
    </source>
</evidence>
<protein>
    <submittedName>
        <fullName evidence="8">Dicarboxylate/amino acid:cation symporter</fullName>
    </submittedName>
</protein>
<evidence type="ECO:0000256" key="7">
    <source>
        <dbReference type="SAM" id="Phobius"/>
    </source>
</evidence>
<feature type="transmembrane region" description="Helical" evidence="7">
    <location>
        <begin position="133"/>
        <end position="159"/>
    </location>
</feature>
<dbReference type="PRINTS" id="PR00173">
    <property type="entry name" value="EDTRNSPORT"/>
</dbReference>
<evidence type="ECO:0000256" key="5">
    <source>
        <dbReference type="ARBA" id="ARBA00022989"/>
    </source>
</evidence>
<keyword evidence="3" id="KW-1003">Cell membrane</keyword>
<dbReference type="EMBL" id="CP061280">
    <property type="protein sequence ID" value="QNS14408.1"/>
    <property type="molecule type" value="Genomic_DNA"/>
</dbReference>
<evidence type="ECO:0000256" key="2">
    <source>
        <dbReference type="ARBA" id="ARBA00022448"/>
    </source>
</evidence>
<feature type="transmembrane region" description="Helical" evidence="7">
    <location>
        <begin position="300"/>
        <end position="317"/>
    </location>
</feature>
<feature type="transmembrane region" description="Helical" evidence="7">
    <location>
        <begin position="189"/>
        <end position="207"/>
    </location>
</feature>
<dbReference type="GO" id="GO:0015293">
    <property type="term" value="F:symporter activity"/>
    <property type="evidence" value="ECO:0007669"/>
    <property type="project" value="UniProtKB-KW"/>
</dbReference>
<reference evidence="8 9" key="1">
    <citation type="submission" date="2020-09" db="EMBL/GenBank/DDBJ databases">
        <title>Mannheimia bovis sp.nov., isolated from a cow.</title>
        <authorList>
            <person name="Li F."/>
        </authorList>
    </citation>
    <scope>NUCLEOTIDE SEQUENCE [LARGE SCALE GENOMIC DNA]</scope>
    <source>
        <strain evidence="8 9">ZY190616</strain>
    </source>
</reference>
<dbReference type="InterPro" id="IPR001991">
    <property type="entry name" value="Na-dicarboxylate_symporter"/>
</dbReference>
<feature type="transmembrane region" description="Helical" evidence="7">
    <location>
        <begin position="76"/>
        <end position="98"/>
    </location>
</feature>
<keyword evidence="9" id="KW-1185">Reference proteome</keyword>
<organism evidence="8 9">
    <name type="scientific">Mannheimia bovis</name>
    <dbReference type="NCBI Taxonomy" id="2770636"/>
    <lineage>
        <taxon>Bacteria</taxon>
        <taxon>Pseudomonadati</taxon>
        <taxon>Pseudomonadota</taxon>
        <taxon>Gammaproteobacteria</taxon>
        <taxon>Pasteurellales</taxon>
        <taxon>Pasteurellaceae</taxon>
        <taxon>Mannheimia</taxon>
    </lineage>
</organism>
<feature type="transmembrane region" description="Helical" evidence="7">
    <location>
        <begin position="347"/>
        <end position="369"/>
    </location>
</feature>
<keyword evidence="6 7" id="KW-0472">Membrane</keyword>
<dbReference type="PANTHER" id="PTHR42865">
    <property type="entry name" value="PROTON/GLUTAMATE-ASPARTATE SYMPORTER"/>
    <property type="match status" value="1"/>
</dbReference>
<feature type="transmembrane region" description="Helical" evidence="7">
    <location>
        <begin position="44"/>
        <end position="64"/>
    </location>
</feature>
<evidence type="ECO:0000256" key="6">
    <source>
        <dbReference type="ARBA" id="ARBA00023136"/>
    </source>
</evidence>
<dbReference type="RefSeq" id="WP_188156062.1">
    <property type="nucleotide sequence ID" value="NZ_CP061280.1"/>
</dbReference>
<evidence type="ECO:0000256" key="3">
    <source>
        <dbReference type="ARBA" id="ARBA00022475"/>
    </source>
</evidence>
<feature type="transmembrane region" description="Helical" evidence="7">
    <location>
        <begin position="213"/>
        <end position="238"/>
    </location>
</feature>
<proteinExistence type="predicted"/>
<dbReference type="SUPFAM" id="SSF118215">
    <property type="entry name" value="Proton glutamate symport protein"/>
    <property type="match status" value="1"/>
</dbReference>
<gene>
    <name evidence="8" type="ORF">ICJ55_06460</name>
</gene>
<feature type="transmembrane region" description="Helical" evidence="7">
    <location>
        <begin position="324"/>
        <end position="341"/>
    </location>
</feature>
<dbReference type="Proteomes" id="UP000576260">
    <property type="component" value="Chromosome"/>
</dbReference>
<evidence type="ECO:0000313" key="9">
    <source>
        <dbReference type="Proteomes" id="UP000576260"/>
    </source>
</evidence>
<dbReference type="Pfam" id="PF00375">
    <property type="entry name" value="SDF"/>
    <property type="match status" value="1"/>
</dbReference>
<sequence length="408" mass="43807">MIMQIKDNTTLQIFLAMILGMIAGVILPKLMVELKFIGDIFLRLIQMGIILLVMGSVIEAIGSLKRKEIGNLGIKALIGFATTTIIAAIVGIIIANIIQPGMGINYTQELVTSVKATDKTAAQIITDFFPSNVIASISSGSTIQVIVFAILAGLAISIISETNPNNTFLNNIKSLNEVLLQIIKLVMKIAPLGIFCLLGWVIGYYGIEVIFPLFKFLLAFAIGMVLILAVFISITATVVKVSPFKLLKKLLRMGVMAFTTTSSAITLPTKMEDAEERIGVSKRVSRLINPLGMSLNSDGLAIYLALACLTTAQFFGIEMSIQQQFIVVIMSTLATLGTVTVPGGGLVALAIVLPAVGLPIEGVALLAGIDWFSGMFRTVLNVIDDVLVALLVAHSENEFDREIFDNTL</sequence>
<evidence type="ECO:0000256" key="1">
    <source>
        <dbReference type="ARBA" id="ARBA00004651"/>
    </source>
</evidence>
<dbReference type="InterPro" id="IPR036458">
    <property type="entry name" value="Na:dicarbo_symporter_sf"/>
</dbReference>
<keyword evidence="4 7" id="KW-0812">Transmembrane</keyword>
<keyword evidence="2" id="KW-0813">Transport</keyword>
<keyword evidence="5 7" id="KW-1133">Transmembrane helix</keyword>
<dbReference type="AlphaFoldDB" id="A0A7H1C0A3"/>
<evidence type="ECO:0000313" key="8">
    <source>
        <dbReference type="EMBL" id="QNS14408.1"/>
    </source>
</evidence>
<comment type="subcellular location">
    <subcellularLocation>
        <location evidence="1">Cell membrane</location>
        <topology evidence="1">Multi-pass membrane protein</topology>
    </subcellularLocation>
</comment>
<dbReference type="KEGG" id="mbos:ICJ55_06460"/>
<feature type="transmembrane region" description="Helical" evidence="7">
    <location>
        <begin position="12"/>
        <end position="32"/>
    </location>
</feature>
<accession>A0A7H1C0A3</accession>
<dbReference type="GO" id="GO:0005886">
    <property type="term" value="C:plasma membrane"/>
    <property type="evidence" value="ECO:0007669"/>
    <property type="project" value="UniProtKB-SubCell"/>
</dbReference>
<name>A0A7H1C0A3_9PAST</name>